<evidence type="ECO:0000256" key="1">
    <source>
        <dbReference type="SAM" id="MobiDB-lite"/>
    </source>
</evidence>
<reference evidence="4" key="2">
    <citation type="journal article" date="2016" name="Sci. Rep.">
        <title>Dictyocaulus viviparus genome, variome and transcriptome elucidate lungworm biology and support future intervention.</title>
        <authorList>
            <person name="McNulty S.N."/>
            <person name="Strube C."/>
            <person name="Rosa B.A."/>
            <person name="Martin J.C."/>
            <person name="Tyagi R."/>
            <person name="Choi Y.J."/>
            <person name="Wang Q."/>
            <person name="Hallsworth Pepin K."/>
            <person name="Zhang X."/>
            <person name="Ozersky P."/>
            <person name="Wilson R.K."/>
            <person name="Sternberg P.W."/>
            <person name="Gasser R.B."/>
            <person name="Mitreva M."/>
        </authorList>
    </citation>
    <scope>NUCLEOTIDE SEQUENCE [LARGE SCALE GENOMIC DNA]</scope>
    <source>
        <strain evidence="4">HannoverDv2000</strain>
    </source>
</reference>
<evidence type="ECO:0000256" key="2">
    <source>
        <dbReference type="SAM" id="SignalP"/>
    </source>
</evidence>
<accession>A0A0D8XD01</accession>
<protein>
    <submittedName>
        <fullName evidence="3">Uncharacterized protein</fullName>
    </submittedName>
</protein>
<evidence type="ECO:0000313" key="3">
    <source>
        <dbReference type="EMBL" id="KJH41534.1"/>
    </source>
</evidence>
<feature type="signal peptide" evidence="2">
    <location>
        <begin position="1"/>
        <end position="23"/>
    </location>
</feature>
<evidence type="ECO:0000313" key="4">
    <source>
        <dbReference type="Proteomes" id="UP000053766"/>
    </source>
</evidence>
<sequence>MLLYIAITIFLVVLISLIGCGNKKPASSEPGADSKKESPGKRKRPDPSEGAVDGKSAKSGNAKKKSSEKTKPQAPKQDQPAALPDAGGDDVGYESCPDMTPEELAKVVGAPK</sequence>
<gene>
    <name evidence="3" type="ORF">DICVIV_12485</name>
</gene>
<name>A0A0D8XD01_DICVI</name>
<dbReference type="Proteomes" id="UP000053766">
    <property type="component" value="Unassembled WGS sequence"/>
</dbReference>
<keyword evidence="2" id="KW-0732">Signal</keyword>
<feature type="region of interest" description="Disordered" evidence="1">
    <location>
        <begin position="22"/>
        <end position="112"/>
    </location>
</feature>
<reference evidence="3 4" key="1">
    <citation type="submission" date="2013-11" db="EMBL/GenBank/DDBJ databases">
        <title>Draft genome of the bovine lungworm Dictyocaulus viviparus.</title>
        <authorList>
            <person name="Mitreva M."/>
        </authorList>
    </citation>
    <scope>NUCLEOTIDE SEQUENCE [LARGE SCALE GENOMIC DNA]</scope>
    <source>
        <strain evidence="3 4">HannoverDv2000</strain>
    </source>
</reference>
<proteinExistence type="predicted"/>
<feature type="chain" id="PRO_5002335729" evidence="2">
    <location>
        <begin position="24"/>
        <end position="112"/>
    </location>
</feature>
<dbReference type="EMBL" id="KN716805">
    <property type="protein sequence ID" value="KJH41534.1"/>
    <property type="molecule type" value="Genomic_DNA"/>
</dbReference>
<organism evidence="3 4">
    <name type="scientific">Dictyocaulus viviparus</name>
    <name type="common">Bovine lungworm</name>
    <dbReference type="NCBI Taxonomy" id="29172"/>
    <lineage>
        <taxon>Eukaryota</taxon>
        <taxon>Metazoa</taxon>
        <taxon>Ecdysozoa</taxon>
        <taxon>Nematoda</taxon>
        <taxon>Chromadorea</taxon>
        <taxon>Rhabditida</taxon>
        <taxon>Rhabditina</taxon>
        <taxon>Rhabditomorpha</taxon>
        <taxon>Strongyloidea</taxon>
        <taxon>Metastrongylidae</taxon>
        <taxon>Dictyocaulus</taxon>
    </lineage>
</organism>
<keyword evidence="4" id="KW-1185">Reference proteome</keyword>
<dbReference type="AlphaFoldDB" id="A0A0D8XD01"/>
<dbReference type="OrthoDB" id="5871471at2759"/>